<evidence type="ECO:0000313" key="8">
    <source>
        <dbReference type="Proteomes" id="UP000008963"/>
    </source>
</evidence>
<dbReference type="InterPro" id="IPR008256">
    <property type="entry name" value="Peptidase_S1B"/>
</dbReference>
<evidence type="ECO:0000256" key="4">
    <source>
        <dbReference type="ARBA" id="ARBA00022801"/>
    </source>
</evidence>
<name>E1X4E6_HALMS</name>
<keyword evidence="5 6" id="KW-0720">Serine protease</keyword>
<dbReference type="EMBL" id="FQ312005">
    <property type="protein sequence ID" value="CBW27118.1"/>
    <property type="molecule type" value="Genomic_DNA"/>
</dbReference>
<dbReference type="STRING" id="862908.BMS_2319"/>
<dbReference type="AlphaFoldDB" id="E1X4E6"/>
<dbReference type="HOGENOM" id="CLU_076848_0_0_7"/>
<dbReference type="Pfam" id="PF13365">
    <property type="entry name" value="Trypsin_2"/>
    <property type="match status" value="1"/>
</dbReference>
<dbReference type="Proteomes" id="UP000008963">
    <property type="component" value="Chromosome"/>
</dbReference>
<keyword evidence="3" id="KW-0732">Signal</keyword>
<dbReference type="InterPro" id="IPR043504">
    <property type="entry name" value="Peptidase_S1_PA_chymotrypsin"/>
</dbReference>
<evidence type="ECO:0000256" key="2">
    <source>
        <dbReference type="ARBA" id="ARBA00022670"/>
    </source>
</evidence>
<dbReference type="SUPFAM" id="SSF50494">
    <property type="entry name" value="Trypsin-like serine proteases"/>
    <property type="match status" value="1"/>
</dbReference>
<evidence type="ECO:0000256" key="1">
    <source>
        <dbReference type="ARBA" id="ARBA00008764"/>
    </source>
</evidence>
<evidence type="ECO:0000256" key="6">
    <source>
        <dbReference type="RuleBase" id="RU004296"/>
    </source>
</evidence>
<dbReference type="InterPro" id="IPR018114">
    <property type="entry name" value="TRYPSIN_HIS"/>
</dbReference>
<dbReference type="EC" id="3.4.21.-" evidence="6"/>
<dbReference type="OrthoDB" id="291346at2"/>
<dbReference type="InterPro" id="IPR009003">
    <property type="entry name" value="Peptidase_S1_PA"/>
</dbReference>
<dbReference type="Gene3D" id="2.40.10.10">
    <property type="entry name" value="Trypsin-like serine proteases"/>
    <property type="match status" value="2"/>
</dbReference>
<comment type="similarity">
    <text evidence="1 6">Belongs to the peptidase S1B family.</text>
</comment>
<dbReference type="GO" id="GO:0006508">
    <property type="term" value="P:proteolysis"/>
    <property type="evidence" value="ECO:0007669"/>
    <property type="project" value="UniProtKB-KW"/>
</dbReference>
<dbReference type="RefSeq" id="WP_014244895.1">
    <property type="nucleotide sequence ID" value="NC_016620.1"/>
</dbReference>
<keyword evidence="2 6" id="KW-0645">Protease</keyword>
<sequence length="305" mass="34453">MANLGDNFYILAMRRTLPLLVLLIISNPLKAKSNKVIYGEDNRREPFEVANSRLEYASNSVAAIISNYSLRKIGHQTELVSLTLDETINYCPSVPYTDQISAASCTSFLVAPDIVLTAGHCIKTDWDCQTKSFVFDYRVDKIGTRVGPYKRFRIDNDNIYKCAEILERKLEKEGTLEDWAIIKLDRRVEDREPLAIRTSGRMQSDVKLSLLGFPSGIPLKIATDGKLRNDENKYFFVAEVDAFHMNSGSPVINEATLEVEGLLVRGEKDFINRVGCYDLMRCNDGSCRGEDVSRITSIPLDKYLD</sequence>
<dbReference type="eggNOG" id="COG3591">
    <property type="taxonomic scope" value="Bacteria"/>
</dbReference>
<evidence type="ECO:0000256" key="3">
    <source>
        <dbReference type="ARBA" id="ARBA00022729"/>
    </source>
</evidence>
<dbReference type="KEGG" id="bmx:BMS_2319"/>
<evidence type="ECO:0000256" key="5">
    <source>
        <dbReference type="ARBA" id="ARBA00022825"/>
    </source>
</evidence>
<proteinExistence type="inferred from homology"/>
<keyword evidence="8" id="KW-1185">Reference proteome</keyword>
<reference evidence="8" key="1">
    <citation type="journal article" date="2013" name="ISME J.">
        <title>A small predatory core genome in the divergent marine Bacteriovorax marinus SJ and the terrestrial Bdellovibrio bacteriovorus.</title>
        <authorList>
            <person name="Crossman L.C."/>
            <person name="Chen H."/>
            <person name="Cerdeno-Tarraga A.M."/>
            <person name="Brooks K."/>
            <person name="Quail M.A."/>
            <person name="Pineiro S.A."/>
            <person name="Hobley L."/>
            <person name="Sockett R.E."/>
            <person name="Bentley S.D."/>
            <person name="Parkhill J."/>
            <person name="Williams H.N."/>
            <person name="Stine O.C."/>
        </authorList>
    </citation>
    <scope>NUCLEOTIDE SEQUENCE [LARGE SCALE GENOMIC DNA]</scope>
    <source>
        <strain evidence="8">ATCC BAA-682 / DSM 15412 / SJ</strain>
    </source>
</reference>
<dbReference type="GO" id="GO:0004252">
    <property type="term" value="F:serine-type endopeptidase activity"/>
    <property type="evidence" value="ECO:0007669"/>
    <property type="project" value="InterPro"/>
</dbReference>
<keyword evidence="4 6" id="KW-0378">Hydrolase</keyword>
<protein>
    <recommendedName>
        <fullName evidence="6">Serine protease</fullName>
        <ecNumber evidence="6">3.4.21.-</ecNumber>
    </recommendedName>
</protein>
<organism evidence="7 8">
    <name type="scientific">Halobacteriovorax marinus (strain ATCC BAA-682 / DSM 15412 / SJ)</name>
    <name type="common">Bacteriovorax marinus</name>
    <dbReference type="NCBI Taxonomy" id="862908"/>
    <lineage>
        <taxon>Bacteria</taxon>
        <taxon>Pseudomonadati</taxon>
        <taxon>Bdellovibrionota</taxon>
        <taxon>Bacteriovoracia</taxon>
        <taxon>Bacteriovoracales</taxon>
        <taxon>Halobacteriovoraceae</taxon>
        <taxon>Halobacteriovorax</taxon>
    </lineage>
</organism>
<evidence type="ECO:0000313" key="7">
    <source>
        <dbReference type="EMBL" id="CBW27118.1"/>
    </source>
</evidence>
<gene>
    <name evidence="7" type="ordered locus">BMS_2319</name>
</gene>
<dbReference type="PROSITE" id="PS00134">
    <property type="entry name" value="TRYPSIN_HIS"/>
    <property type="match status" value="1"/>
</dbReference>
<dbReference type="PATRIC" id="fig|862908.3.peg.2207"/>
<accession>E1X4E6</accession>
<dbReference type="PRINTS" id="PR00839">
    <property type="entry name" value="V8PROTEASE"/>
</dbReference>